<organism evidence="1 2">
    <name type="scientific">Heyndrickxia sporothermodurans</name>
    <dbReference type="NCBI Taxonomy" id="46224"/>
    <lineage>
        <taxon>Bacteria</taxon>
        <taxon>Bacillati</taxon>
        <taxon>Bacillota</taxon>
        <taxon>Bacilli</taxon>
        <taxon>Bacillales</taxon>
        <taxon>Bacillaceae</taxon>
        <taxon>Heyndrickxia</taxon>
    </lineage>
</organism>
<reference evidence="1 2" key="1">
    <citation type="submission" date="2016-01" db="EMBL/GenBank/DDBJ databases">
        <title>Genome Sequences of Twelve Sporeforming Bacillus Species Isolated from Foods.</title>
        <authorList>
            <person name="Berendsen E.M."/>
            <person name="Wells-Bennik M.H."/>
            <person name="Krawcyk A.O."/>
            <person name="De Jong A."/>
            <person name="Holsappel S."/>
            <person name="Eijlander R.T."/>
            <person name="Kuipers O.P."/>
        </authorList>
    </citation>
    <scope>NUCLEOTIDE SEQUENCE [LARGE SCALE GENOMIC DNA]</scope>
    <source>
        <strain evidence="1 2">B4102</strain>
    </source>
</reference>
<name>A0A150KN86_9BACI</name>
<dbReference type="EMBL" id="LQYN01000086">
    <property type="protein sequence ID" value="KYC97109.1"/>
    <property type="molecule type" value="Genomic_DNA"/>
</dbReference>
<dbReference type="RefSeq" id="WP_407716590.1">
    <property type="nucleotide sequence ID" value="NZ_LQYN01000086.1"/>
</dbReference>
<accession>A0A150KN86</accession>
<dbReference type="PATRIC" id="fig|46224.3.peg.4170"/>
<keyword evidence="2" id="KW-1185">Reference proteome</keyword>
<protein>
    <submittedName>
        <fullName evidence="1">Uncharacterized protein</fullName>
    </submittedName>
</protein>
<dbReference type="STRING" id="46224.B4102_0764"/>
<sequence length="44" mass="5135">MNQAIDEKHEWKDILNTVKKLDPKKLEIVKATLPIVQEHGEKII</sequence>
<evidence type="ECO:0000313" key="1">
    <source>
        <dbReference type="EMBL" id="KYC97109.1"/>
    </source>
</evidence>
<dbReference type="Proteomes" id="UP000075666">
    <property type="component" value="Unassembled WGS sequence"/>
</dbReference>
<dbReference type="AlphaFoldDB" id="A0A150KN86"/>
<gene>
    <name evidence="1" type="ORF">B4102_0764</name>
</gene>
<comment type="caution">
    <text evidence="1">The sequence shown here is derived from an EMBL/GenBank/DDBJ whole genome shotgun (WGS) entry which is preliminary data.</text>
</comment>
<proteinExistence type="predicted"/>
<evidence type="ECO:0000313" key="2">
    <source>
        <dbReference type="Proteomes" id="UP000075666"/>
    </source>
</evidence>